<dbReference type="PANTHER" id="PTHR48033">
    <property type="entry name" value="RNA-BINDING (RRM/RBD/RNP MOTIFS) FAMILY PROTEIN"/>
    <property type="match status" value="1"/>
</dbReference>
<evidence type="ECO:0000313" key="5">
    <source>
        <dbReference type="EMBL" id="VDN36692.1"/>
    </source>
</evidence>
<dbReference type="AlphaFoldDB" id="A0A3P7QXS3"/>
<feature type="domain" description="RRM" evidence="4">
    <location>
        <begin position="1"/>
        <end position="71"/>
    </location>
</feature>
<keyword evidence="3" id="KW-0694">RNA-binding</keyword>
<dbReference type="Pfam" id="PF00076">
    <property type="entry name" value="RRM_1"/>
    <property type="match status" value="1"/>
</dbReference>
<name>A0A3P7QXS3_DIBLA</name>
<keyword evidence="2" id="KW-0539">Nucleus</keyword>
<dbReference type="PANTHER" id="PTHR48033:SF10">
    <property type="entry name" value="RNA-BINDING PROTEIN SQUID"/>
    <property type="match status" value="1"/>
</dbReference>
<evidence type="ECO:0000256" key="3">
    <source>
        <dbReference type="PROSITE-ProRule" id="PRU00176"/>
    </source>
</evidence>
<dbReference type="GO" id="GO:0005654">
    <property type="term" value="C:nucleoplasm"/>
    <property type="evidence" value="ECO:0007669"/>
    <property type="project" value="TreeGrafter"/>
</dbReference>
<organism evidence="5 6">
    <name type="scientific">Dibothriocephalus latus</name>
    <name type="common">Fish tapeworm</name>
    <name type="synonym">Diphyllobothrium latum</name>
    <dbReference type="NCBI Taxonomy" id="60516"/>
    <lineage>
        <taxon>Eukaryota</taxon>
        <taxon>Metazoa</taxon>
        <taxon>Spiralia</taxon>
        <taxon>Lophotrochozoa</taxon>
        <taxon>Platyhelminthes</taxon>
        <taxon>Cestoda</taxon>
        <taxon>Eucestoda</taxon>
        <taxon>Diphyllobothriidea</taxon>
        <taxon>Diphyllobothriidae</taxon>
        <taxon>Dibothriocephalus</taxon>
    </lineage>
</organism>
<gene>
    <name evidence="5" type="ORF">DILT_LOCUS17103</name>
</gene>
<dbReference type="InterPro" id="IPR012677">
    <property type="entry name" value="Nucleotide-bd_a/b_plait_sf"/>
</dbReference>
<feature type="domain" description="RRM" evidence="4">
    <location>
        <begin position="90"/>
        <end position="167"/>
    </location>
</feature>
<dbReference type="Gene3D" id="3.30.70.330">
    <property type="match status" value="2"/>
</dbReference>
<evidence type="ECO:0000256" key="1">
    <source>
        <dbReference type="ARBA" id="ARBA00004123"/>
    </source>
</evidence>
<dbReference type="EMBL" id="UYRU01089356">
    <property type="protein sequence ID" value="VDN36692.1"/>
    <property type="molecule type" value="Genomic_DNA"/>
</dbReference>
<dbReference type="SMART" id="SM00360">
    <property type="entry name" value="RRM"/>
    <property type="match status" value="2"/>
</dbReference>
<evidence type="ECO:0000313" key="6">
    <source>
        <dbReference type="Proteomes" id="UP000281553"/>
    </source>
</evidence>
<dbReference type="GO" id="GO:0010468">
    <property type="term" value="P:regulation of gene expression"/>
    <property type="evidence" value="ECO:0007669"/>
    <property type="project" value="TreeGrafter"/>
</dbReference>
<protein>
    <recommendedName>
        <fullName evidence="4">RRM domain-containing protein</fullName>
    </recommendedName>
</protein>
<dbReference type="InterPro" id="IPR000504">
    <property type="entry name" value="RRM_dom"/>
</dbReference>
<dbReference type="OrthoDB" id="267048at2759"/>
<dbReference type="GO" id="GO:0003723">
    <property type="term" value="F:RNA binding"/>
    <property type="evidence" value="ECO:0007669"/>
    <property type="project" value="UniProtKB-UniRule"/>
</dbReference>
<dbReference type="Pfam" id="PF23085">
    <property type="entry name" value="RRM_PARP14_3"/>
    <property type="match status" value="1"/>
</dbReference>
<dbReference type="InterPro" id="IPR035979">
    <property type="entry name" value="RBD_domain_sf"/>
</dbReference>
<sequence>MPEATATSDLNDYFSQFGLIADVQLLKNKRKADSCHAAIVTFCEADAVRKVFAAQPHLLNAKQITVYPANKNKTQFIKPEVLPEKGVNPKGIFVGDLPETTRDCDLHEYFSKFGLITDVILLNKKHDGDSCRCGLVNFLEADAVKRVFAAQPHQLNTKQITVAPAKNKNADGRKYVFPIV</sequence>
<proteinExistence type="predicted"/>
<keyword evidence="6" id="KW-1185">Reference proteome</keyword>
<dbReference type="Proteomes" id="UP000281553">
    <property type="component" value="Unassembled WGS sequence"/>
</dbReference>
<evidence type="ECO:0000259" key="4">
    <source>
        <dbReference type="PROSITE" id="PS50102"/>
    </source>
</evidence>
<evidence type="ECO:0000256" key="2">
    <source>
        <dbReference type="ARBA" id="ARBA00023242"/>
    </source>
</evidence>
<accession>A0A3P7QXS3</accession>
<dbReference type="SUPFAM" id="SSF54928">
    <property type="entry name" value="RNA-binding domain, RBD"/>
    <property type="match status" value="2"/>
</dbReference>
<comment type="subcellular location">
    <subcellularLocation>
        <location evidence="1">Nucleus</location>
    </subcellularLocation>
</comment>
<dbReference type="GO" id="GO:0000785">
    <property type="term" value="C:chromatin"/>
    <property type="evidence" value="ECO:0007669"/>
    <property type="project" value="TreeGrafter"/>
</dbReference>
<reference evidence="5 6" key="1">
    <citation type="submission" date="2018-11" db="EMBL/GenBank/DDBJ databases">
        <authorList>
            <consortium name="Pathogen Informatics"/>
        </authorList>
    </citation>
    <scope>NUCLEOTIDE SEQUENCE [LARGE SCALE GENOMIC DNA]</scope>
</reference>
<dbReference type="PROSITE" id="PS50102">
    <property type="entry name" value="RRM"/>
    <property type="match status" value="2"/>
</dbReference>